<evidence type="ECO:0000313" key="2">
    <source>
        <dbReference type="EMBL" id="NVO88938.1"/>
    </source>
</evidence>
<keyword evidence="1" id="KW-0472">Membrane</keyword>
<organism evidence="2 3">
    <name type="scientific">Lacticaseibacillus rhamnosus</name>
    <name type="common">Lactobacillus rhamnosus</name>
    <dbReference type="NCBI Taxonomy" id="47715"/>
    <lineage>
        <taxon>Bacteria</taxon>
        <taxon>Bacillati</taxon>
        <taxon>Bacillota</taxon>
        <taxon>Bacilli</taxon>
        <taxon>Lactobacillales</taxon>
        <taxon>Lactobacillaceae</taxon>
        <taxon>Lacticaseibacillus</taxon>
    </lineage>
</organism>
<evidence type="ECO:0000313" key="3">
    <source>
        <dbReference type="Proteomes" id="UP000542889"/>
    </source>
</evidence>
<sequence>MKHLNDSDSESSNVIWLIQILLIVLKLTGAISSAWWAVMLPIELMLTFAILSELLRIGR</sequence>
<feature type="transmembrane region" description="Helical" evidence="1">
    <location>
        <begin position="12"/>
        <end position="29"/>
    </location>
</feature>
<proteinExistence type="predicted"/>
<keyword evidence="1" id="KW-1133">Transmembrane helix</keyword>
<comment type="caution">
    <text evidence="2">The sequence shown here is derived from an EMBL/GenBank/DDBJ whole genome shotgun (WGS) entry which is preliminary data.</text>
</comment>
<dbReference type="Proteomes" id="UP000542889">
    <property type="component" value="Unassembled WGS sequence"/>
</dbReference>
<protein>
    <submittedName>
        <fullName evidence="2">Uncharacterized protein</fullName>
    </submittedName>
</protein>
<dbReference type="RefSeq" id="WP_176818381.1">
    <property type="nucleotide sequence ID" value="NZ_JABXWP010000016.1"/>
</dbReference>
<accession>A0A7Y7QH96</accession>
<reference evidence="2 3" key="1">
    <citation type="submission" date="2020-06" db="EMBL/GenBank/DDBJ databases">
        <title>Lactobacillus rhamnosus QC,genome.</title>
        <authorList>
            <person name="Yi H."/>
            <person name="Jin M."/>
        </authorList>
    </citation>
    <scope>NUCLEOTIDE SEQUENCE [LARGE SCALE GENOMIC DNA]</scope>
    <source>
        <strain evidence="2 3">QC</strain>
    </source>
</reference>
<gene>
    <name evidence="2" type="ORF">HWN39_10655</name>
</gene>
<evidence type="ECO:0000256" key="1">
    <source>
        <dbReference type="SAM" id="Phobius"/>
    </source>
</evidence>
<dbReference type="AlphaFoldDB" id="A0A7Y7QH96"/>
<name>A0A7Y7QH96_LACRH</name>
<dbReference type="EMBL" id="JABXWP010000016">
    <property type="protein sequence ID" value="NVO88938.1"/>
    <property type="molecule type" value="Genomic_DNA"/>
</dbReference>
<keyword evidence="1" id="KW-0812">Transmembrane</keyword>